<gene>
    <name evidence="3" type="ORF">BUALT_Bualt08G0104200</name>
</gene>
<dbReference type="Pfam" id="PF14111">
    <property type="entry name" value="DUF4283"/>
    <property type="match status" value="1"/>
</dbReference>
<dbReference type="AlphaFoldDB" id="A0AAV6X5N4"/>
<keyword evidence="4" id="KW-1185">Reference proteome</keyword>
<proteinExistence type="predicted"/>
<feature type="region of interest" description="Disordered" evidence="1">
    <location>
        <begin position="425"/>
        <end position="491"/>
    </location>
</feature>
<dbReference type="EMBL" id="WHWC01000008">
    <property type="protein sequence ID" value="KAG8378111.1"/>
    <property type="molecule type" value="Genomic_DNA"/>
</dbReference>
<comment type="caution">
    <text evidence="3">The sequence shown here is derived from an EMBL/GenBank/DDBJ whole genome shotgun (WGS) entry which is preliminary data.</text>
</comment>
<evidence type="ECO:0000313" key="3">
    <source>
        <dbReference type="EMBL" id="KAG8378111.1"/>
    </source>
</evidence>
<evidence type="ECO:0000259" key="2">
    <source>
        <dbReference type="Pfam" id="PF14111"/>
    </source>
</evidence>
<protein>
    <recommendedName>
        <fullName evidence="2">DUF4283 domain-containing protein</fullName>
    </recommendedName>
</protein>
<feature type="region of interest" description="Disordered" evidence="1">
    <location>
        <begin position="213"/>
        <end position="239"/>
    </location>
</feature>
<accession>A0AAV6X5N4</accession>
<feature type="region of interest" description="Disordered" evidence="1">
    <location>
        <begin position="1"/>
        <end position="50"/>
    </location>
</feature>
<sequence>MSKTTVLSMEDLDPGDRTVKKVKTQSPPSQDAQMEESEVHLHDDESNPGDRTTYALKLMGNKKRHERQEDVKFDPERMLNTDCVQVVPISETNPVTKIVLEETYVKSICRSWNDTLILKLLGRSINYNILTAKLNTLWNLNNDYELLDLGHNCYMIQMKDKDKLDHILTEGPWIVYNQYLEVRKWFPISMHQQIELPLQSLGQEKCPTKVMEQETKNNQDETNDGDSSEKRAGEPEKKEQLYGDWIHVTRVKTKKRTNQTRGVGIKDSTTGYNTFNVLRDETQMGAGDSGKGTSSQKQTSNFSNPRKRVLGNRGQKVAEVIKITQQKEVGEKSNMCMTKKILTRQEEISRDGTNPKNVSNVNIHKGETKFSENFGKYICSEIPSGNNSVNLIEPNNDRDFGRGQVCVPGRGVFLLRGKNEASTISHPSCSSMQMGEHNHHNPPVLAGVGSGEVRQPGGATESRFRDDDGTESNGTCQTDGDVEFVDVSNSG</sequence>
<reference evidence="3" key="1">
    <citation type="submission" date="2019-10" db="EMBL/GenBank/DDBJ databases">
        <authorList>
            <person name="Zhang R."/>
            <person name="Pan Y."/>
            <person name="Wang J."/>
            <person name="Ma R."/>
            <person name="Yu S."/>
        </authorList>
    </citation>
    <scope>NUCLEOTIDE SEQUENCE</scope>
    <source>
        <strain evidence="3">LA-IB0</strain>
        <tissue evidence="3">Leaf</tissue>
    </source>
</reference>
<dbReference type="Proteomes" id="UP000826271">
    <property type="component" value="Unassembled WGS sequence"/>
</dbReference>
<dbReference type="InterPro" id="IPR025558">
    <property type="entry name" value="DUF4283"/>
</dbReference>
<name>A0AAV6X5N4_9LAMI</name>
<feature type="region of interest" description="Disordered" evidence="1">
    <location>
        <begin position="282"/>
        <end position="314"/>
    </location>
</feature>
<feature type="compositionally biased region" description="Polar residues" evidence="1">
    <location>
        <begin position="291"/>
        <end position="304"/>
    </location>
</feature>
<evidence type="ECO:0000313" key="4">
    <source>
        <dbReference type="Proteomes" id="UP000826271"/>
    </source>
</evidence>
<evidence type="ECO:0000256" key="1">
    <source>
        <dbReference type="SAM" id="MobiDB-lite"/>
    </source>
</evidence>
<feature type="domain" description="DUF4283" evidence="2">
    <location>
        <begin position="111"/>
        <end position="187"/>
    </location>
</feature>
<feature type="compositionally biased region" description="Basic and acidic residues" evidence="1">
    <location>
        <begin position="227"/>
        <end position="239"/>
    </location>
</feature>
<organism evidence="3 4">
    <name type="scientific">Buddleja alternifolia</name>
    <dbReference type="NCBI Taxonomy" id="168488"/>
    <lineage>
        <taxon>Eukaryota</taxon>
        <taxon>Viridiplantae</taxon>
        <taxon>Streptophyta</taxon>
        <taxon>Embryophyta</taxon>
        <taxon>Tracheophyta</taxon>
        <taxon>Spermatophyta</taxon>
        <taxon>Magnoliopsida</taxon>
        <taxon>eudicotyledons</taxon>
        <taxon>Gunneridae</taxon>
        <taxon>Pentapetalae</taxon>
        <taxon>asterids</taxon>
        <taxon>lamiids</taxon>
        <taxon>Lamiales</taxon>
        <taxon>Scrophulariaceae</taxon>
        <taxon>Buddlejeae</taxon>
        <taxon>Buddleja</taxon>
    </lineage>
</organism>